<evidence type="ECO:0000313" key="10">
    <source>
        <dbReference type="Proteomes" id="UP001651690"/>
    </source>
</evidence>
<dbReference type="InterPro" id="IPR000719">
    <property type="entry name" value="Prot_kinase_dom"/>
</dbReference>
<dbReference type="PANTHER" id="PTHR43289:SF6">
    <property type="entry name" value="SERINE_THREONINE-PROTEIN KINASE NEKL-3"/>
    <property type="match status" value="1"/>
</dbReference>
<dbReference type="GO" id="GO:0004674">
    <property type="term" value="F:protein serine/threonine kinase activity"/>
    <property type="evidence" value="ECO:0007669"/>
    <property type="project" value="UniProtKB-KW"/>
</dbReference>
<dbReference type="SUPFAM" id="SSF56112">
    <property type="entry name" value="Protein kinase-like (PK-like)"/>
    <property type="match status" value="1"/>
</dbReference>
<dbReference type="EMBL" id="JANDBD010000002">
    <property type="protein sequence ID" value="MCP9271904.1"/>
    <property type="molecule type" value="Genomic_DNA"/>
</dbReference>
<evidence type="ECO:0000256" key="5">
    <source>
        <dbReference type="ARBA" id="ARBA00022777"/>
    </source>
</evidence>
<keyword evidence="6 7" id="KW-0067">ATP-binding</keyword>
<dbReference type="PROSITE" id="PS00107">
    <property type="entry name" value="PROTEIN_KINASE_ATP"/>
    <property type="match status" value="1"/>
</dbReference>
<evidence type="ECO:0000256" key="7">
    <source>
        <dbReference type="PROSITE-ProRule" id="PRU10141"/>
    </source>
</evidence>
<keyword evidence="5 9" id="KW-0418">Kinase</keyword>
<evidence type="ECO:0000259" key="8">
    <source>
        <dbReference type="PROSITE" id="PS50011"/>
    </source>
</evidence>
<protein>
    <recommendedName>
        <fullName evidence="1">non-specific serine/threonine protein kinase</fullName>
        <ecNumber evidence="1">2.7.11.1</ecNumber>
    </recommendedName>
</protein>
<dbReference type="Pfam" id="PF00069">
    <property type="entry name" value="Pkinase"/>
    <property type="match status" value="1"/>
</dbReference>
<comment type="caution">
    <text evidence="9">The sequence shown here is derived from an EMBL/GenBank/DDBJ whole genome shotgun (WGS) entry which is preliminary data.</text>
</comment>
<dbReference type="Gene3D" id="1.10.510.10">
    <property type="entry name" value="Transferase(Phosphotransferase) domain 1"/>
    <property type="match status" value="1"/>
</dbReference>
<dbReference type="Proteomes" id="UP001651690">
    <property type="component" value="Unassembled WGS sequence"/>
</dbReference>
<dbReference type="InterPro" id="IPR011009">
    <property type="entry name" value="Kinase-like_dom_sf"/>
</dbReference>
<evidence type="ECO:0000256" key="2">
    <source>
        <dbReference type="ARBA" id="ARBA00022527"/>
    </source>
</evidence>
<dbReference type="Gene3D" id="3.30.200.20">
    <property type="entry name" value="Phosphorylase Kinase, domain 1"/>
    <property type="match status" value="1"/>
</dbReference>
<keyword evidence="3" id="KW-0808">Transferase</keyword>
<feature type="binding site" evidence="7">
    <location>
        <position position="41"/>
    </location>
    <ligand>
        <name>ATP</name>
        <dbReference type="ChEBI" id="CHEBI:30616"/>
    </ligand>
</feature>
<gene>
    <name evidence="9" type="ORF">NM203_06870</name>
</gene>
<evidence type="ECO:0000256" key="1">
    <source>
        <dbReference type="ARBA" id="ARBA00012513"/>
    </source>
</evidence>
<evidence type="ECO:0000256" key="3">
    <source>
        <dbReference type="ARBA" id="ARBA00022679"/>
    </source>
</evidence>
<dbReference type="InterPro" id="IPR017441">
    <property type="entry name" value="Protein_kinase_ATP_BS"/>
</dbReference>
<evidence type="ECO:0000256" key="6">
    <source>
        <dbReference type="ARBA" id="ARBA00022840"/>
    </source>
</evidence>
<dbReference type="CDD" id="cd14014">
    <property type="entry name" value="STKc_PknB_like"/>
    <property type="match status" value="1"/>
</dbReference>
<name>A0ABT1M0W3_9MYCO</name>
<dbReference type="SMART" id="SM00220">
    <property type="entry name" value="S_TKc"/>
    <property type="match status" value="1"/>
</dbReference>
<dbReference type="InterPro" id="IPR008271">
    <property type="entry name" value="Ser/Thr_kinase_AS"/>
</dbReference>
<proteinExistence type="predicted"/>
<keyword evidence="2 9" id="KW-0723">Serine/threonine-protein kinase</keyword>
<feature type="domain" description="Protein kinase" evidence="8">
    <location>
        <begin position="11"/>
        <end position="266"/>
    </location>
</feature>
<sequence>MLTTGDRVRDYVVDGVVGHGGSATVYRAHHADDPGAAVALKVLDDHHRDNVHLARLAREYDFAGTCRHPHIVAMTERGPYWLAMELLTGGPVSGLTDRADILVALGQIAAALDFAHSLGVVHCDVKPTNILLSEHFSDRGAVLVDFGVARALTDHLGRDITHIEASLPYTAPEVLYGRTPTAATDLYALACTAVELLTGATPFTRSTTFALADDHLRSPVPTFSRRIDWATHAFDSILAKAMAKDPELRYDTCTEFVTLITRALPV</sequence>
<dbReference type="PANTHER" id="PTHR43289">
    <property type="entry name" value="MITOGEN-ACTIVATED PROTEIN KINASE KINASE KINASE 20-RELATED"/>
    <property type="match status" value="1"/>
</dbReference>
<keyword evidence="10" id="KW-1185">Reference proteome</keyword>
<accession>A0ABT1M0W3</accession>
<evidence type="ECO:0000256" key="4">
    <source>
        <dbReference type="ARBA" id="ARBA00022741"/>
    </source>
</evidence>
<dbReference type="RefSeq" id="WP_255059014.1">
    <property type="nucleotide sequence ID" value="NZ_JANDBD010000002.1"/>
</dbReference>
<dbReference type="EC" id="2.7.11.1" evidence="1"/>
<dbReference type="PROSITE" id="PS50011">
    <property type="entry name" value="PROTEIN_KINASE_DOM"/>
    <property type="match status" value="1"/>
</dbReference>
<dbReference type="PROSITE" id="PS00108">
    <property type="entry name" value="PROTEIN_KINASE_ST"/>
    <property type="match status" value="1"/>
</dbReference>
<organism evidence="9 10">
    <name type="scientific">Mycolicibacterium arenosum</name>
    <dbReference type="NCBI Taxonomy" id="2952157"/>
    <lineage>
        <taxon>Bacteria</taxon>
        <taxon>Bacillati</taxon>
        <taxon>Actinomycetota</taxon>
        <taxon>Actinomycetes</taxon>
        <taxon>Mycobacteriales</taxon>
        <taxon>Mycobacteriaceae</taxon>
        <taxon>Mycolicibacterium</taxon>
    </lineage>
</organism>
<evidence type="ECO:0000313" key="9">
    <source>
        <dbReference type="EMBL" id="MCP9271904.1"/>
    </source>
</evidence>
<keyword evidence="4 7" id="KW-0547">Nucleotide-binding</keyword>
<reference evidence="9 10" key="1">
    <citation type="submission" date="2022-06" db="EMBL/GenBank/DDBJ databases">
        <title>Mycolicibacterium sp. CAU 1645 isolated from seawater.</title>
        <authorList>
            <person name="Kim W."/>
        </authorList>
    </citation>
    <scope>NUCLEOTIDE SEQUENCE [LARGE SCALE GENOMIC DNA]</scope>
    <source>
        <strain evidence="9 10">CAU 1645</strain>
    </source>
</reference>